<keyword evidence="1" id="KW-0732">Signal</keyword>
<organism evidence="2 3">
    <name type="scientific">Steroidobacter flavus</name>
    <dbReference type="NCBI Taxonomy" id="1842136"/>
    <lineage>
        <taxon>Bacteria</taxon>
        <taxon>Pseudomonadati</taxon>
        <taxon>Pseudomonadota</taxon>
        <taxon>Gammaproteobacteria</taxon>
        <taxon>Steroidobacterales</taxon>
        <taxon>Steroidobacteraceae</taxon>
        <taxon>Steroidobacter</taxon>
    </lineage>
</organism>
<gene>
    <name evidence="2" type="ORF">ACFPN2_00705</name>
</gene>
<dbReference type="SUPFAM" id="SSF47175">
    <property type="entry name" value="Cytochromes"/>
    <property type="match status" value="1"/>
</dbReference>
<evidence type="ECO:0000256" key="1">
    <source>
        <dbReference type="SAM" id="SignalP"/>
    </source>
</evidence>
<feature type="signal peptide" evidence="1">
    <location>
        <begin position="1"/>
        <end position="17"/>
    </location>
</feature>
<feature type="chain" id="PRO_5045102130" evidence="1">
    <location>
        <begin position="18"/>
        <end position="170"/>
    </location>
</feature>
<reference evidence="3" key="1">
    <citation type="journal article" date="2019" name="Int. J. Syst. Evol. Microbiol.">
        <title>The Global Catalogue of Microorganisms (GCM) 10K type strain sequencing project: providing services to taxonomists for standard genome sequencing and annotation.</title>
        <authorList>
            <consortium name="The Broad Institute Genomics Platform"/>
            <consortium name="The Broad Institute Genome Sequencing Center for Infectious Disease"/>
            <person name="Wu L."/>
            <person name="Ma J."/>
        </authorList>
    </citation>
    <scope>NUCLEOTIDE SEQUENCE [LARGE SCALE GENOMIC DNA]</scope>
    <source>
        <strain evidence="3">CGMCC 1.10759</strain>
    </source>
</reference>
<protein>
    <submittedName>
        <fullName evidence="2">Cytochrome c</fullName>
    </submittedName>
</protein>
<comment type="caution">
    <text evidence="2">The sequence shown here is derived from an EMBL/GenBank/DDBJ whole genome shotgun (WGS) entry which is preliminary data.</text>
</comment>
<name>A0ABV8SMH0_9GAMM</name>
<dbReference type="Proteomes" id="UP001595904">
    <property type="component" value="Unassembled WGS sequence"/>
</dbReference>
<evidence type="ECO:0000313" key="2">
    <source>
        <dbReference type="EMBL" id="MFC4307589.1"/>
    </source>
</evidence>
<proteinExistence type="predicted"/>
<dbReference type="InterPro" id="IPR002321">
    <property type="entry name" value="Cyt_c_II"/>
</dbReference>
<dbReference type="PROSITE" id="PS51009">
    <property type="entry name" value="CYTCII"/>
    <property type="match status" value="1"/>
</dbReference>
<dbReference type="Pfam" id="PF01322">
    <property type="entry name" value="Cytochrom_C_2"/>
    <property type="match status" value="1"/>
</dbReference>
<keyword evidence="3" id="KW-1185">Reference proteome</keyword>
<evidence type="ECO:0000313" key="3">
    <source>
        <dbReference type="Proteomes" id="UP001595904"/>
    </source>
</evidence>
<dbReference type="InterPro" id="IPR010980">
    <property type="entry name" value="Cyt_c/b562"/>
</dbReference>
<dbReference type="Gene3D" id="1.20.120.10">
    <property type="entry name" value="Cytochrome c/b562"/>
    <property type="match status" value="1"/>
</dbReference>
<sequence>MRTITMAAVLASCLLQAACGKPAPVASPGTVTGAIPFDTSVDTRQLMSWMIDPSSKVVFGAVASIVTDKGEENVQPRTDEEWNTVRNNAVTVLEAGNLLMIEGRSRNSQIQDVADWNAKARAMSAAARTAIEATEVKDPEALFAASGDIYQACTDCHAKYIFTPTPDGKR</sequence>
<accession>A0ABV8SMH0</accession>
<dbReference type="EMBL" id="JBHSDU010000001">
    <property type="protein sequence ID" value="MFC4307589.1"/>
    <property type="molecule type" value="Genomic_DNA"/>
</dbReference>
<dbReference type="RefSeq" id="WP_380593985.1">
    <property type="nucleotide sequence ID" value="NZ_JBHSDU010000001.1"/>
</dbReference>